<keyword evidence="2" id="KW-1185">Reference proteome</keyword>
<gene>
    <name evidence="1" type="ORF">GOACH_17_00880</name>
</gene>
<comment type="caution">
    <text evidence="1">The sequence shown here is derived from an EMBL/GenBank/DDBJ whole genome shotgun (WGS) entry which is preliminary data.</text>
</comment>
<name>L7KQ43_9ACTN</name>
<dbReference type="STRING" id="1220583.GOACH_17_00880"/>
<dbReference type="RefSeq" id="WP_005176753.1">
    <property type="nucleotide sequence ID" value="NZ_BANR01000017.1"/>
</dbReference>
<dbReference type="InterPro" id="IPR036188">
    <property type="entry name" value="FAD/NAD-bd_sf"/>
</dbReference>
<dbReference type="Proteomes" id="UP000010988">
    <property type="component" value="Unassembled WGS sequence"/>
</dbReference>
<dbReference type="Gene3D" id="3.50.50.60">
    <property type="entry name" value="FAD/NAD(P)-binding domain"/>
    <property type="match status" value="2"/>
</dbReference>
<reference evidence="1 2" key="1">
    <citation type="submission" date="2012-12" db="EMBL/GenBank/DDBJ databases">
        <title>Whole genome shotgun sequence of Gordonia aichiensis NBRC 108223.</title>
        <authorList>
            <person name="Isaki-Nakamura S."/>
            <person name="Hosoyama A."/>
            <person name="Tsuchikane K."/>
            <person name="Ando Y."/>
            <person name="Baba S."/>
            <person name="Ohji S."/>
            <person name="Hamada M."/>
            <person name="Tamura T."/>
            <person name="Yamazoe A."/>
            <person name="Yamazaki S."/>
            <person name="Fujita N."/>
        </authorList>
    </citation>
    <scope>NUCLEOTIDE SEQUENCE [LARGE SCALE GENOMIC DNA]</scope>
    <source>
        <strain evidence="1 2">NBRC 108223</strain>
    </source>
</reference>
<dbReference type="eggNOG" id="COG2072">
    <property type="taxonomic scope" value="Bacteria"/>
</dbReference>
<dbReference type="InterPro" id="IPR051209">
    <property type="entry name" value="FAD-bind_Monooxygenase_sf"/>
</dbReference>
<dbReference type="Pfam" id="PF13738">
    <property type="entry name" value="Pyr_redox_3"/>
    <property type="match status" value="1"/>
</dbReference>
<evidence type="ECO:0000313" key="1">
    <source>
        <dbReference type="EMBL" id="GAC49833.1"/>
    </source>
</evidence>
<dbReference type="OrthoDB" id="5168853at2"/>
<evidence type="ECO:0000313" key="2">
    <source>
        <dbReference type="Proteomes" id="UP000010988"/>
    </source>
</evidence>
<protein>
    <submittedName>
        <fullName evidence="1">Putative flavin-containing monooxygenase</fullName>
    </submittedName>
</protein>
<accession>L7KQ43</accession>
<proteinExistence type="predicted"/>
<organism evidence="1 2">
    <name type="scientific">Gordonia aichiensis NBRC 108223</name>
    <dbReference type="NCBI Taxonomy" id="1220583"/>
    <lineage>
        <taxon>Bacteria</taxon>
        <taxon>Bacillati</taxon>
        <taxon>Actinomycetota</taxon>
        <taxon>Actinomycetes</taxon>
        <taxon>Mycobacteriales</taxon>
        <taxon>Gordoniaceae</taxon>
        <taxon>Gordonia</taxon>
    </lineage>
</organism>
<dbReference type="EMBL" id="BANR01000017">
    <property type="protein sequence ID" value="GAC49833.1"/>
    <property type="molecule type" value="Genomic_DNA"/>
</dbReference>
<sequence>MAIIGAGFGGICAAIRCLQSGFDDLVVFERASAVGGTWEANTYPGAQCDIPSALYSFSFAPNPEWTRLYPLQREIQAYIARCADDFDVTPHVRCGHDVTDASWDDLAQVWRLTVNGSVVTADVLVGATGPFSEPAHPDIPGLDDFEGDVIHSARWDHTWSPTGKRVAVIGTGASAVQFVPRIQPNAQHLTLFQRTPTWILPHPDRPVPRAIRRMFARVPCTQRAVRGACSLVQELMVPGLVSHPGILKPAAALGRWHLRRQVDDDALRAALTPTYQFGCKRPTFSNKYYPALSAENASVVTDAIVRVHPTGIETADGAVHEVDSILLGTGFKLAAGEGFSRIHGRDGRSLSDTWGTGEMAAYMGTSVAGFPNFFLILGPNSVVYTSQVVTIEAQVDYLLDALTGMRDRGIRSIDVTRAAQDRFVDEVDAGLAASVWNTGGCASYYLSPSGRNVTFWPGFVFTFRRAMRHVRWDDFDVVRDTDLPGRPSVESTSAAVRR</sequence>
<dbReference type="PANTHER" id="PTHR42877:SF4">
    <property type="entry name" value="FAD_NAD(P)-BINDING DOMAIN-CONTAINING PROTEIN-RELATED"/>
    <property type="match status" value="1"/>
</dbReference>
<dbReference type="AlphaFoldDB" id="L7KQ43"/>
<dbReference type="PANTHER" id="PTHR42877">
    <property type="entry name" value="L-ORNITHINE N(5)-MONOOXYGENASE-RELATED"/>
    <property type="match status" value="1"/>
</dbReference>
<keyword evidence="1" id="KW-0560">Oxidoreductase</keyword>
<keyword evidence="1" id="KW-0503">Monooxygenase</keyword>
<dbReference type="GO" id="GO:0004497">
    <property type="term" value="F:monooxygenase activity"/>
    <property type="evidence" value="ECO:0007669"/>
    <property type="project" value="UniProtKB-KW"/>
</dbReference>
<dbReference type="SUPFAM" id="SSF51905">
    <property type="entry name" value="FAD/NAD(P)-binding domain"/>
    <property type="match status" value="2"/>
</dbReference>